<accession>A0A6J5DC93</accession>
<evidence type="ECO:0000313" key="2">
    <source>
        <dbReference type="Proteomes" id="UP000494330"/>
    </source>
</evidence>
<keyword evidence="2" id="KW-1185">Reference proteome</keyword>
<reference evidence="1 2" key="1">
    <citation type="submission" date="2019-09" db="EMBL/GenBank/DDBJ databases">
        <authorList>
            <person name="Depoorter E."/>
        </authorList>
    </citation>
    <scope>NUCLEOTIDE SEQUENCE [LARGE SCALE GENOMIC DNA]</scope>
    <source>
        <strain evidence="1">LMG 30113</strain>
    </source>
</reference>
<dbReference type="EMBL" id="CABVQD010000001">
    <property type="protein sequence ID" value="VWB09689.1"/>
    <property type="molecule type" value="Genomic_DNA"/>
</dbReference>
<organism evidence="1 2">
    <name type="scientific">Burkholderia paludis</name>
    <dbReference type="NCBI Taxonomy" id="1506587"/>
    <lineage>
        <taxon>Bacteria</taxon>
        <taxon>Pseudomonadati</taxon>
        <taxon>Pseudomonadota</taxon>
        <taxon>Betaproteobacteria</taxon>
        <taxon>Burkholderiales</taxon>
        <taxon>Burkholderiaceae</taxon>
        <taxon>Burkholderia</taxon>
        <taxon>Burkholderia cepacia complex</taxon>
    </lineage>
</organism>
<protein>
    <submittedName>
        <fullName evidence="1">Uncharacterized protein</fullName>
    </submittedName>
</protein>
<dbReference type="AlphaFoldDB" id="A0A6J5DC93"/>
<sequence length="121" mass="14065">MIVSRELPDQKETNQNKNEGHPLCAGVLVDHPAQSHDLKLSAVSAVCLKLIHDHPCATRYEFIVARKMIWMWHRAVESLHTELDFLLDDSFDLGFDHLKVSDLMVRYLFAMVSWQYFPISR</sequence>
<name>A0A6J5DC93_9BURK</name>
<proteinExistence type="predicted"/>
<evidence type="ECO:0000313" key="1">
    <source>
        <dbReference type="EMBL" id="VWB09689.1"/>
    </source>
</evidence>
<gene>
    <name evidence="1" type="ORF">BPA30113_00150</name>
</gene>
<dbReference type="Proteomes" id="UP000494330">
    <property type="component" value="Unassembled WGS sequence"/>
</dbReference>